<evidence type="ECO:0000313" key="4">
    <source>
        <dbReference type="Proteomes" id="UP000044806"/>
    </source>
</evidence>
<organism evidence="2 3">
    <name type="scientific">Vibrio cholerae</name>
    <dbReference type="NCBI Taxonomy" id="666"/>
    <lineage>
        <taxon>Bacteria</taxon>
        <taxon>Pseudomonadati</taxon>
        <taxon>Pseudomonadota</taxon>
        <taxon>Gammaproteobacteria</taxon>
        <taxon>Vibrionales</taxon>
        <taxon>Vibrionaceae</taxon>
        <taxon>Vibrio</taxon>
    </lineage>
</organism>
<name>A0A656AU86_VIBCL</name>
<gene>
    <name evidence="1" type="ORF">ERS013165_03543</name>
    <name evidence="2" type="ORF">ERS013200_04002</name>
</gene>
<evidence type="ECO:0000313" key="3">
    <source>
        <dbReference type="Proteomes" id="UP000041770"/>
    </source>
</evidence>
<dbReference type="Proteomes" id="UP000044806">
    <property type="component" value="Unassembled WGS sequence"/>
</dbReference>
<dbReference type="Proteomes" id="UP000041770">
    <property type="component" value="Unassembled WGS sequence"/>
</dbReference>
<evidence type="ECO:0000313" key="1">
    <source>
        <dbReference type="EMBL" id="CSB14242.1"/>
    </source>
</evidence>
<sequence>MFNRPLQQAAAEIVQLGRLIDYGRHFLKLHFTSLQRRGEHQLSGRSTKYPSQYAFGMADQGGRGLLIR</sequence>
<dbReference type="AlphaFoldDB" id="A0A656AU86"/>
<proteinExistence type="predicted"/>
<dbReference type="EMBL" id="CWOW01000029">
    <property type="protein sequence ID" value="CSB14242.1"/>
    <property type="molecule type" value="Genomic_DNA"/>
</dbReference>
<dbReference type="EMBL" id="CWQY01000057">
    <property type="protein sequence ID" value="CSD36838.1"/>
    <property type="molecule type" value="Genomic_DNA"/>
</dbReference>
<reference evidence="3 4" key="1">
    <citation type="submission" date="2015-07" db="EMBL/GenBank/DDBJ databases">
        <authorList>
            <consortium name="Pathogen Informatics"/>
        </authorList>
    </citation>
    <scope>NUCLEOTIDE SEQUENCE [LARGE SCALE GENOMIC DNA]</scope>
    <source>
        <strain evidence="2 3">A316</strain>
        <strain evidence="1 4">A51</strain>
    </source>
</reference>
<protein>
    <submittedName>
        <fullName evidence="2">Uncharacterized protein</fullName>
    </submittedName>
</protein>
<evidence type="ECO:0000313" key="2">
    <source>
        <dbReference type="EMBL" id="CSD36838.1"/>
    </source>
</evidence>
<accession>A0A656AU86</accession>